<comment type="caution">
    <text evidence="12">The sequence shown here is derived from an EMBL/GenBank/DDBJ whole genome shotgun (WGS) entry which is preliminary data.</text>
</comment>
<evidence type="ECO:0000256" key="4">
    <source>
        <dbReference type="ARBA" id="ARBA00022679"/>
    </source>
</evidence>
<dbReference type="GO" id="GO:0052906">
    <property type="term" value="F:tRNA (guanine(37)-N1)-methyltransferase activity"/>
    <property type="evidence" value="ECO:0007669"/>
    <property type="project" value="UniProtKB-UniRule"/>
</dbReference>
<keyword evidence="2 10" id="KW-0963">Cytoplasm</keyword>
<keyword evidence="7 10" id="KW-0496">Mitochondrion</keyword>
<evidence type="ECO:0000313" key="13">
    <source>
        <dbReference type="Proteomes" id="UP000054454"/>
    </source>
</evidence>
<feature type="binding site" evidence="10">
    <location>
        <begin position="259"/>
        <end position="260"/>
    </location>
    <ligand>
        <name>S-adenosyl-L-methionine</name>
        <dbReference type="ChEBI" id="CHEBI:59789"/>
    </ligand>
</feature>
<dbReference type="Gene3D" id="3.40.50.150">
    <property type="entry name" value="Vaccinia Virus protein VP39"/>
    <property type="match status" value="1"/>
</dbReference>
<sequence length="434" mass="50069">MNKNENDLLKPPVNRSMRILDKKFFRKSILLSAAVVPLNLISTFRKTCSLDIMKRIVPFFYEDSLFKRIILKPEISVQNMSKLSERSHKYIKENNISIVPHLLELDYDFWSSDDILNAILPENLLKEVPCSFTQVGSIAHMNIREEYLPYKKIIGEVILSKNKGIRTVVNKVDTIDTKFRNFKMEVLAGENDFFVQHSESNCLFKFDFSKVYWNSRLSHEHNRLIELFQKGDAICDVFAGVGPFSIPAGKKGAIVFANDLNPDSYESLKENISLNKVDSFVKAYCKDGRQFIRDSVQELLDFSKQKIIKFSHKNDSKSQRKISNFEDILIPQVFKHFIMNLPETSIDFLDAFKGIYSQHKHLFFSDKNSLPTIHVYCFSKIDPPDDLVSKFSSSLGTKLSQSDVNIYCVRKVSPNKAMYCCSFKFPESVAFNCI</sequence>
<dbReference type="FunFam" id="3.30.300.110:FF:000001">
    <property type="entry name" value="tRNA (guanine(37)-N1)-methyltransferase"/>
    <property type="match status" value="1"/>
</dbReference>
<evidence type="ECO:0000256" key="8">
    <source>
        <dbReference type="ARBA" id="ARBA00023242"/>
    </source>
</evidence>
<evidence type="ECO:0000259" key="11">
    <source>
        <dbReference type="PROSITE" id="PS51684"/>
    </source>
</evidence>
<dbReference type="InterPro" id="IPR056743">
    <property type="entry name" value="TRM5-TYW2-like_MTfase"/>
</dbReference>
<dbReference type="InterPro" id="IPR030382">
    <property type="entry name" value="MeTrfase_TRM5/TYW2"/>
</dbReference>
<comment type="similarity">
    <text evidence="10">Belongs to the TRM5 / TYW2 family.</text>
</comment>
<dbReference type="AlphaFoldDB" id="A0A0W4ZJ39"/>
<comment type="subcellular location">
    <subcellularLocation>
        <location evidence="10">Mitochondrion matrix</location>
    </subcellularLocation>
    <subcellularLocation>
        <location evidence="10">Nucleus</location>
    </subcellularLocation>
    <subcellularLocation>
        <location evidence="10">Cytoplasm</location>
    </subcellularLocation>
    <text evidence="10">Predominantly in the mitochondria and in the nucleus.</text>
</comment>
<dbReference type="Pfam" id="PF25133">
    <property type="entry name" value="TYW2_N_2"/>
    <property type="match status" value="1"/>
</dbReference>
<keyword evidence="6 10" id="KW-0819">tRNA processing</keyword>
<dbReference type="VEuPathDB" id="FungiDB:T552_01639"/>
<dbReference type="PROSITE" id="PS51684">
    <property type="entry name" value="SAM_MT_TRM5_TYW2"/>
    <property type="match status" value="1"/>
</dbReference>
<keyword evidence="3 10" id="KW-0489">Methyltransferase</keyword>
<proteinExistence type="inferred from homology"/>
<comment type="subunit">
    <text evidence="10">Monomer.</text>
</comment>
<keyword evidence="4 10" id="KW-0808">Transferase</keyword>
<organism evidence="12 13">
    <name type="scientific">Pneumocystis carinii (strain B80)</name>
    <name type="common">Rat pneumocystis pneumonia agent</name>
    <name type="synonym">Pneumocystis carinii f. sp. carinii</name>
    <dbReference type="NCBI Taxonomy" id="1408658"/>
    <lineage>
        <taxon>Eukaryota</taxon>
        <taxon>Fungi</taxon>
        <taxon>Dikarya</taxon>
        <taxon>Ascomycota</taxon>
        <taxon>Taphrinomycotina</taxon>
        <taxon>Pneumocystomycetes</taxon>
        <taxon>Pneumocystaceae</taxon>
        <taxon>Pneumocystis</taxon>
    </lineage>
</organism>
<evidence type="ECO:0000256" key="3">
    <source>
        <dbReference type="ARBA" id="ARBA00022603"/>
    </source>
</evidence>
<evidence type="ECO:0000256" key="5">
    <source>
        <dbReference type="ARBA" id="ARBA00022691"/>
    </source>
</evidence>
<dbReference type="GO" id="GO:0005759">
    <property type="term" value="C:mitochondrial matrix"/>
    <property type="evidence" value="ECO:0007669"/>
    <property type="project" value="UniProtKB-SubCell"/>
</dbReference>
<comment type="function">
    <text evidence="10">Specifically methylates the N1 position of guanosine-37 in various cytoplasmic and mitochondrial tRNAs. Methylation is not dependent on the nature of the nucleoside 5' of the target nucleoside. This is the first step in the biosynthesis of wybutosine (yW), a modified base adjacent to the anticodon of tRNAs and required for accurate decoding.</text>
</comment>
<evidence type="ECO:0000256" key="6">
    <source>
        <dbReference type="ARBA" id="ARBA00022694"/>
    </source>
</evidence>
<dbReference type="InterPro" id="IPR056744">
    <property type="entry name" value="TRM5/TYW2-like_N"/>
</dbReference>
<dbReference type="InterPro" id="IPR029063">
    <property type="entry name" value="SAM-dependent_MTases_sf"/>
</dbReference>
<feature type="binding site" evidence="10">
    <location>
        <position position="340"/>
    </location>
    <ligand>
        <name>S-adenosyl-L-methionine</name>
        <dbReference type="ChEBI" id="CHEBI:59789"/>
    </ligand>
</feature>
<reference evidence="13" key="1">
    <citation type="journal article" date="2016" name="Nat. Commun.">
        <title>Genome analysis of three Pneumocystis species reveals adaptation mechanisms to life exclusively in mammalian hosts.</title>
        <authorList>
            <person name="Ma L."/>
            <person name="Chen Z."/>
            <person name="Huang D.W."/>
            <person name="Kutty G."/>
            <person name="Ishihara M."/>
            <person name="Wang H."/>
            <person name="Abouelleil A."/>
            <person name="Bishop L."/>
            <person name="Davey E."/>
            <person name="Deng R."/>
            <person name="Deng X."/>
            <person name="Fan L."/>
            <person name="Fantoni G."/>
            <person name="Fitzgerald M."/>
            <person name="Gogineni E."/>
            <person name="Goldberg J.M."/>
            <person name="Handley G."/>
            <person name="Hu X."/>
            <person name="Huber C."/>
            <person name="Jiao X."/>
            <person name="Jones K."/>
            <person name="Levin J.Z."/>
            <person name="Liu Y."/>
            <person name="Macdonald P."/>
            <person name="Melnikov A."/>
            <person name="Raley C."/>
            <person name="Sassi M."/>
            <person name="Sherman B.T."/>
            <person name="Song X."/>
            <person name="Sykes S."/>
            <person name="Tran B."/>
            <person name="Walsh L."/>
            <person name="Xia Y."/>
            <person name="Yang J."/>
            <person name="Young S."/>
            <person name="Zeng Q."/>
            <person name="Zheng X."/>
            <person name="Stephens R."/>
            <person name="Nusbaum C."/>
            <person name="Birren B.W."/>
            <person name="Azadi P."/>
            <person name="Lempicki R.A."/>
            <person name="Cuomo C.A."/>
            <person name="Kovacs J.A."/>
        </authorList>
    </citation>
    <scope>NUCLEOTIDE SEQUENCE [LARGE SCALE GENOMIC DNA]</scope>
    <source>
        <strain evidence="13">B80</strain>
    </source>
</reference>
<dbReference type="RefSeq" id="XP_018225921.1">
    <property type="nucleotide sequence ID" value="XM_018370215.1"/>
</dbReference>
<evidence type="ECO:0000256" key="2">
    <source>
        <dbReference type="ARBA" id="ARBA00022490"/>
    </source>
</evidence>
<dbReference type="PANTHER" id="PTHR23245:SF36">
    <property type="entry name" value="TRNA (GUANINE(37)-N1)-METHYLTRANSFERASE"/>
    <property type="match status" value="1"/>
</dbReference>
<gene>
    <name evidence="10" type="primary">TRM5</name>
    <name evidence="12" type="ORF">T552_01639</name>
</gene>
<evidence type="ECO:0000256" key="10">
    <source>
        <dbReference type="HAMAP-Rule" id="MF_03152"/>
    </source>
</evidence>
<keyword evidence="5 10" id="KW-0949">S-adenosyl-L-methionine</keyword>
<dbReference type="GO" id="GO:0005634">
    <property type="term" value="C:nucleus"/>
    <property type="evidence" value="ECO:0007669"/>
    <property type="project" value="UniProtKB-SubCell"/>
</dbReference>
<name>A0A0W4ZJ39_PNEC8</name>
<dbReference type="SUPFAM" id="SSF53335">
    <property type="entry name" value="S-adenosyl-L-methionine-dependent methyltransferases"/>
    <property type="match status" value="1"/>
</dbReference>
<keyword evidence="8 10" id="KW-0539">Nucleus</keyword>
<dbReference type="GO" id="GO:0070901">
    <property type="term" value="P:mitochondrial tRNA methylation"/>
    <property type="evidence" value="ECO:0007669"/>
    <property type="project" value="EnsemblFungi"/>
</dbReference>
<dbReference type="PANTHER" id="PTHR23245">
    <property type="entry name" value="TRNA METHYLTRANSFERASE"/>
    <property type="match status" value="1"/>
</dbReference>
<feature type="domain" description="SAM-dependent methyltransferase TRM5/TYW2-type" evidence="11">
    <location>
        <begin position="132"/>
        <end position="427"/>
    </location>
</feature>
<comment type="catalytic activity">
    <reaction evidence="9 10">
        <text>guanosine(37) in tRNA + S-adenosyl-L-methionine = N(1)-methylguanosine(37) in tRNA + S-adenosyl-L-homocysteine + H(+)</text>
        <dbReference type="Rhea" id="RHEA:36899"/>
        <dbReference type="Rhea" id="RHEA-COMP:10145"/>
        <dbReference type="Rhea" id="RHEA-COMP:10147"/>
        <dbReference type="ChEBI" id="CHEBI:15378"/>
        <dbReference type="ChEBI" id="CHEBI:57856"/>
        <dbReference type="ChEBI" id="CHEBI:59789"/>
        <dbReference type="ChEBI" id="CHEBI:73542"/>
        <dbReference type="ChEBI" id="CHEBI:74269"/>
        <dbReference type="EC" id="2.1.1.228"/>
    </reaction>
</comment>
<dbReference type="HAMAP" id="MF_03152">
    <property type="entry name" value="TRM5"/>
    <property type="match status" value="1"/>
</dbReference>
<evidence type="ECO:0000313" key="12">
    <source>
        <dbReference type="EMBL" id="KTW28378.1"/>
    </source>
</evidence>
<keyword evidence="13" id="KW-1185">Reference proteome</keyword>
<comment type="similarity">
    <text evidence="1">Belongs to the class I-like SAM-binding methyltransferase superfamily. TRM5/TYW2 family.</text>
</comment>
<evidence type="ECO:0000256" key="7">
    <source>
        <dbReference type="ARBA" id="ARBA00023128"/>
    </source>
</evidence>
<accession>A0A0W4ZJ39</accession>
<dbReference type="EMBL" id="LFVZ01000007">
    <property type="protein sequence ID" value="KTW28378.1"/>
    <property type="molecule type" value="Genomic_DNA"/>
</dbReference>
<evidence type="ECO:0000256" key="9">
    <source>
        <dbReference type="ARBA" id="ARBA00047783"/>
    </source>
</evidence>
<dbReference type="InterPro" id="IPR025792">
    <property type="entry name" value="tRNA_Gua_MeTrfase_euk"/>
</dbReference>
<dbReference type="Proteomes" id="UP000054454">
    <property type="component" value="Unassembled WGS sequence"/>
</dbReference>
<dbReference type="OrthoDB" id="408788at2759"/>
<dbReference type="GO" id="GO:0002939">
    <property type="term" value="P:tRNA N1-guanine methylation"/>
    <property type="evidence" value="ECO:0007669"/>
    <property type="project" value="EnsemblFungi"/>
</dbReference>
<dbReference type="Gene3D" id="3.30.300.110">
    <property type="entry name" value="Met-10+ protein-like domains"/>
    <property type="match status" value="1"/>
</dbReference>
<evidence type="ECO:0000256" key="1">
    <source>
        <dbReference type="ARBA" id="ARBA00009775"/>
    </source>
</evidence>
<dbReference type="EC" id="2.1.1.228" evidence="10"/>
<dbReference type="GeneID" id="28936418"/>
<feature type="binding site" evidence="10">
    <location>
        <begin position="287"/>
        <end position="288"/>
    </location>
    <ligand>
        <name>S-adenosyl-L-methionine</name>
        <dbReference type="ChEBI" id="CHEBI:59789"/>
    </ligand>
</feature>
<feature type="binding site" evidence="10">
    <location>
        <position position="221"/>
    </location>
    <ligand>
        <name>S-adenosyl-L-methionine</name>
        <dbReference type="ChEBI" id="CHEBI:59789"/>
    </ligand>
</feature>
<protein>
    <recommendedName>
        <fullName evidence="10">tRNA (guanine(37)-N1)-methyltransferase</fullName>
        <ecNumber evidence="10">2.1.1.228</ecNumber>
    </recommendedName>
    <alternativeName>
        <fullName evidence="10">M1G-methyltransferase</fullName>
    </alternativeName>
    <alternativeName>
        <fullName evidence="10">tRNA [GM37] methyltransferase</fullName>
    </alternativeName>
    <alternativeName>
        <fullName evidence="10">tRNA methyltransferase 5</fullName>
    </alternativeName>
</protein>
<dbReference type="Pfam" id="PF02475">
    <property type="entry name" value="TRM5-TYW2_MTfase"/>
    <property type="match status" value="1"/>
</dbReference>